<feature type="region of interest" description="Disordered" evidence="3">
    <location>
        <begin position="80"/>
        <end position="117"/>
    </location>
</feature>
<dbReference type="PANTHER" id="PTHR45911">
    <property type="entry name" value="C2 DOMAIN-CONTAINING PROTEIN"/>
    <property type="match status" value="1"/>
</dbReference>
<keyword evidence="1" id="KW-0479">Metal-binding</keyword>
<feature type="compositionally biased region" description="Low complexity" evidence="3">
    <location>
        <begin position="12"/>
        <end position="21"/>
    </location>
</feature>
<dbReference type="Gene3D" id="2.60.40.150">
    <property type="entry name" value="C2 domain"/>
    <property type="match status" value="1"/>
</dbReference>
<dbReference type="InterPro" id="IPR035892">
    <property type="entry name" value="C2_domain_sf"/>
</dbReference>
<dbReference type="PANTHER" id="PTHR45911:SF4">
    <property type="entry name" value="MULTIPLE C2 AND TRANSMEMBRANE DOMAIN-CONTAINING PROTEIN"/>
    <property type="match status" value="1"/>
</dbReference>
<dbReference type="SUPFAM" id="SSF49562">
    <property type="entry name" value="C2 domain (Calcium/lipid-binding domain, CaLB)"/>
    <property type="match status" value="1"/>
</dbReference>
<evidence type="ECO:0000259" key="4">
    <source>
        <dbReference type="PROSITE" id="PS50004"/>
    </source>
</evidence>
<name>A0A7S4PDP3_GUITH</name>
<evidence type="ECO:0000256" key="3">
    <source>
        <dbReference type="SAM" id="MobiDB-lite"/>
    </source>
</evidence>
<dbReference type="SMART" id="SM00239">
    <property type="entry name" value="C2"/>
    <property type="match status" value="1"/>
</dbReference>
<feature type="domain" description="C2" evidence="4">
    <location>
        <begin position="101"/>
        <end position="225"/>
    </location>
</feature>
<protein>
    <recommendedName>
        <fullName evidence="4">C2 domain-containing protein</fullName>
    </recommendedName>
</protein>
<sequence>MIINGVRRGAARRASSSSSGSDQSVSPRHDTDEDTEEAEGIASENVQPLVDERRQEGHSSLLLKDANSWMQTAAAKKLLERSKEGKRATYSHVARLDDQNSSEEEGEEEGEGKSHEPVNVRVTVHSLKHLPRMDKFGKVDAYCIVTLDNREHGGQTYRRKTKVIKKNYNPQFLDEQYDFEVKDYTNQELVVSVWDWDAGSEDDLIGSVSVKLSALASRKKIEEVLYPIKNEAGDDVIGFDGCPSMLNLSLERDVIIQTNKGKRKGLVLGEKRILDCSNKQWESSVRGLMFEVENRSEYPAMITGLHISGGRSKSGSCSYTIYRAPGRWNVGRCPCNRLLPCRFCFLCCGSFPSGRPNVQMMKCFCRCRPCTSRTSGCCCCGECGPGLEVAEPCCDGCVSCCTGNCACPLVLFPYLVPLCCWGCGCLVGERHGGVSEPGMPAISLCRCCGCKCCRNGVHRHAKDCNMLEFPGWRCDANCSCCSSCCSCCRRKYYDRRRWTRVTSAWKDMPSDWGQVGQAISFTDFEGGGILLPPRQFVSLYIHSPHPVDVAGQGALAVRGPFVHEHDSGDVTERDEVLLVRTGAATMGVLPFANSEPRRSDMDGQVYRLREQHLDPHRVFGFAGKIEYHLLPKGRVPADCVTLCGRCPWCC</sequence>
<dbReference type="PROSITE" id="PS50004">
    <property type="entry name" value="C2"/>
    <property type="match status" value="1"/>
</dbReference>
<dbReference type="AlphaFoldDB" id="A0A7S4PDP3"/>
<dbReference type="CDD" id="cd00030">
    <property type="entry name" value="C2"/>
    <property type="match status" value="1"/>
</dbReference>
<gene>
    <name evidence="5" type="ORF">GTHE00462_LOCUS33759</name>
</gene>
<evidence type="ECO:0000313" key="5">
    <source>
        <dbReference type="EMBL" id="CAE2331924.1"/>
    </source>
</evidence>
<feature type="compositionally biased region" description="Acidic residues" evidence="3">
    <location>
        <begin position="100"/>
        <end position="110"/>
    </location>
</feature>
<dbReference type="InterPro" id="IPR000008">
    <property type="entry name" value="C2_dom"/>
</dbReference>
<dbReference type="GO" id="GO:0016020">
    <property type="term" value="C:membrane"/>
    <property type="evidence" value="ECO:0007669"/>
    <property type="project" value="TreeGrafter"/>
</dbReference>
<dbReference type="EMBL" id="HBKN01043106">
    <property type="protein sequence ID" value="CAE2331924.1"/>
    <property type="molecule type" value="Transcribed_RNA"/>
</dbReference>
<feature type="region of interest" description="Disordered" evidence="3">
    <location>
        <begin position="1"/>
        <end position="61"/>
    </location>
</feature>
<proteinExistence type="predicted"/>
<evidence type="ECO:0000256" key="1">
    <source>
        <dbReference type="ARBA" id="ARBA00022723"/>
    </source>
</evidence>
<organism evidence="5">
    <name type="scientific">Guillardia theta</name>
    <name type="common">Cryptophyte</name>
    <name type="synonym">Cryptomonas phi</name>
    <dbReference type="NCBI Taxonomy" id="55529"/>
    <lineage>
        <taxon>Eukaryota</taxon>
        <taxon>Cryptophyceae</taxon>
        <taxon>Pyrenomonadales</taxon>
        <taxon>Geminigeraceae</taxon>
        <taxon>Guillardia</taxon>
    </lineage>
</organism>
<keyword evidence="2" id="KW-0106">Calcium</keyword>
<dbReference type="GO" id="GO:0005509">
    <property type="term" value="F:calcium ion binding"/>
    <property type="evidence" value="ECO:0007669"/>
    <property type="project" value="TreeGrafter"/>
</dbReference>
<reference evidence="5" key="1">
    <citation type="submission" date="2021-01" db="EMBL/GenBank/DDBJ databases">
        <authorList>
            <person name="Corre E."/>
            <person name="Pelletier E."/>
            <person name="Niang G."/>
            <person name="Scheremetjew M."/>
            <person name="Finn R."/>
            <person name="Kale V."/>
            <person name="Holt S."/>
            <person name="Cochrane G."/>
            <person name="Meng A."/>
            <person name="Brown T."/>
            <person name="Cohen L."/>
        </authorList>
    </citation>
    <scope>NUCLEOTIDE SEQUENCE</scope>
    <source>
        <strain evidence="5">CCMP 2712</strain>
    </source>
</reference>
<dbReference type="Pfam" id="PF00168">
    <property type="entry name" value="C2"/>
    <property type="match status" value="1"/>
</dbReference>
<evidence type="ECO:0000256" key="2">
    <source>
        <dbReference type="ARBA" id="ARBA00022837"/>
    </source>
</evidence>
<accession>A0A7S4PDP3</accession>